<protein>
    <recommendedName>
        <fullName evidence="7">SH3 domain-containing protein</fullName>
    </recommendedName>
</protein>
<dbReference type="SMART" id="SM00326">
    <property type="entry name" value="SH3"/>
    <property type="match status" value="1"/>
</dbReference>
<feature type="coiled-coil region" evidence="5">
    <location>
        <begin position="70"/>
        <end position="104"/>
    </location>
</feature>
<feature type="compositionally biased region" description="Basic and acidic residues" evidence="6">
    <location>
        <begin position="588"/>
        <end position="598"/>
    </location>
</feature>
<accession>A0A7J6D655</accession>
<dbReference type="GO" id="GO:0005884">
    <property type="term" value="C:actin filament"/>
    <property type="evidence" value="ECO:0007669"/>
    <property type="project" value="TreeGrafter"/>
</dbReference>
<dbReference type="Pfam" id="PF00018">
    <property type="entry name" value="SH3_1"/>
    <property type="match status" value="1"/>
</dbReference>
<dbReference type="Proteomes" id="UP000579812">
    <property type="component" value="Unassembled WGS sequence"/>
</dbReference>
<comment type="caution">
    <text evidence="8">The sequence shown here is derived from an EMBL/GenBank/DDBJ whole genome shotgun (WGS) entry which is preliminary data.</text>
</comment>
<dbReference type="GO" id="GO:0051015">
    <property type="term" value="F:actin filament binding"/>
    <property type="evidence" value="ECO:0007669"/>
    <property type="project" value="TreeGrafter"/>
</dbReference>
<evidence type="ECO:0000256" key="6">
    <source>
        <dbReference type="SAM" id="MobiDB-lite"/>
    </source>
</evidence>
<evidence type="ECO:0000259" key="7">
    <source>
        <dbReference type="PROSITE" id="PS50002"/>
    </source>
</evidence>
<evidence type="ECO:0000313" key="9">
    <source>
        <dbReference type="Proteomes" id="UP000579812"/>
    </source>
</evidence>
<proteinExistence type="predicted"/>
<feature type="region of interest" description="Disordered" evidence="6">
    <location>
        <begin position="491"/>
        <end position="669"/>
    </location>
</feature>
<dbReference type="Gene3D" id="2.30.30.40">
    <property type="entry name" value="SH3 Domains"/>
    <property type="match status" value="1"/>
</dbReference>
<evidence type="ECO:0000256" key="5">
    <source>
        <dbReference type="SAM" id="Coils"/>
    </source>
</evidence>
<dbReference type="InterPro" id="IPR003134">
    <property type="entry name" value="Hs1_Cortactin"/>
</dbReference>
<organism evidence="8 9">
    <name type="scientific">Onychostoma macrolepis</name>
    <dbReference type="NCBI Taxonomy" id="369639"/>
    <lineage>
        <taxon>Eukaryota</taxon>
        <taxon>Metazoa</taxon>
        <taxon>Chordata</taxon>
        <taxon>Craniata</taxon>
        <taxon>Vertebrata</taxon>
        <taxon>Euteleostomi</taxon>
        <taxon>Actinopterygii</taxon>
        <taxon>Neopterygii</taxon>
        <taxon>Teleostei</taxon>
        <taxon>Ostariophysi</taxon>
        <taxon>Cypriniformes</taxon>
        <taxon>Cyprinidae</taxon>
        <taxon>Acrossocheilinae</taxon>
        <taxon>Onychostoma</taxon>
    </lineage>
</organism>
<evidence type="ECO:0000256" key="4">
    <source>
        <dbReference type="PROSITE-ProRule" id="PRU00192"/>
    </source>
</evidence>
<dbReference type="InterPro" id="IPR036028">
    <property type="entry name" value="SH3-like_dom_sf"/>
</dbReference>
<dbReference type="InterPro" id="IPR001452">
    <property type="entry name" value="SH3_domain"/>
</dbReference>
<feature type="compositionally biased region" description="Polar residues" evidence="6">
    <location>
        <begin position="492"/>
        <end position="505"/>
    </location>
</feature>
<dbReference type="PANTHER" id="PTHR10829">
    <property type="entry name" value="CORTACTIN AND DREBRIN"/>
    <property type="match status" value="1"/>
</dbReference>
<evidence type="ECO:0000256" key="1">
    <source>
        <dbReference type="ARBA" id="ARBA00022443"/>
    </source>
</evidence>
<gene>
    <name evidence="8" type="ORF">G5714_004778</name>
</gene>
<feature type="compositionally biased region" description="Acidic residues" evidence="6">
    <location>
        <begin position="599"/>
        <end position="614"/>
    </location>
</feature>
<dbReference type="PROSITE" id="PS51090">
    <property type="entry name" value="CORTACTIN"/>
    <property type="match status" value="7"/>
</dbReference>
<dbReference type="PROSITE" id="PS50002">
    <property type="entry name" value="SH3"/>
    <property type="match status" value="1"/>
</dbReference>
<keyword evidence="3" id="KW-0677">Repeat</keyword>
<keyword evidence="9" id="KW-1185">Reference proteome</keyword>
<dbReference type="FunFam" id="2.30.30.40:FF:000398">
    <property type="entry name" value="Hematopoietic cell-specific Lyn substrate 1"/>
    <property type="match status" value="1"/>
</dbReference>
<keyword evidence="5" id="KW-0175">Coiled coil</keyword>
<dbReference type="PANTHER" id="PTHR10829:SF5">
    <property type="entry name" value="HEMATOPOIETIC LINEAGE CELL-SPECIFIC PROTEIN"/>
    <property type="match status" value="1"/>
</dbReference>
<dbReference type="GO" id="GO:0005886">
    <property type="term" value="C:plasma membrane"/>
    <property type="evidence" value="ECO:0007669"/>
    <property type="project" value="TreeGrafter"/>
</dbReference>
<evidence type="ECO:0000256" key="2">
    <source>
        <dbReference type="ARBA" id="ARBA00022553"/>
    </source>
</evidence>
<evidence type="ECO:0000313" key="8">
    <source>
        <dbReference type="EMBL" id="KAF4114555.1"/>
    </source>
</evidence>
<dbReference type="EMBL" id="JAAMOB010000004">
    <property type="protein sequence ID" value="KAF4114555.1"/>
    <property type="molecule type" value="Genomic_DNA"/>
</dbReference>
<feature type="compositionally biased region" description="Acidic residues" evidence="6">
    <location>
        <begin position="625"/>
        <end position="634"/>
    </location>
</feature>
<feature type="compositionally biased region" description="Acidic residues" evidence="6">
    <location>
        <begin position="188"/>
        <end position="204"/>
    </location>
</feature>
<dbReference type="AlphaFoldDB" id="A0A7J6D655"/>
<evidence type="ECO:0000256" key="3">
    <source>
        <dbReference type="ARBA" id="ARBA00022737"/>
    </source>
</evidence>
<sequence length="728" mass="82222">MLRLERMDWQGQAELLKQQTLTTLSERDQQVRQLTTMLEEARSSKLRLEHTQRQGSLAVDAAPGGPLEHNEGYKAECIELQRRLDEESEQRLRVEEQLIAAQDRLKRYAQGEWQTASEAMISETAVLIEPPEGVVTRTRSGGPGLLRMLRVAFCSRQRTPLLVSLYLLTVHMWKSVVGHDVNVKVESEGDDWETDPNFENDVSEQEQRWGSRTIEGSGRKEHISIADLRQNVSREHEVVKKKELDQGPKSSYGYGGKFGVEKDRMDKGALGHSYVAEVEKHSSQTDAAKGFGGKFGVQKDRVDKSAMNYEYKGEVQQHASQKDYAKGFGGKYGVQKERVDKAAVGYDYKGETEKHQSQKDYAKGFGGKYGVEKEKVDKAALGYDYKGETEKHQSQKDYAKGFGGKYGVEKEKVDKAALGYDYKGETEKHQSQKDYAKGFGGKYGVEKEKVDKAALGYDYKGETEKHQSQKDYAKGFGGRYGVEADRMDKSAASFSDMESPSSSYEKPQAFEASSVGAGNLKARFENMAKASDEENRKKAEEERARRLAREKREREEAKRKQEEQSKCEEEEENQRPPPVPASQNPPETFRRLPEIPRDEPEEEAQVEEQPEYEEPPLLPPRPADLIEEEEEEAEQNYAECEPAPVPQEEDYEDIESYATAAADNDYEDLSGAGDTATAIYDYQGEASDEISFMPGDIITNVEMVDEGWWKGTCHGRTGLFPATFVELQ</sequence>
<feature type="region of interest" description="Disordered" evidence="6">
    <location>
        <begin position="187"/>
        <end position="210"/>
    </location>
</feature>
<dbReference type="GO" id="GO:0016477">
    <property type="term" value="P:cell migration"/>
    <property type="evidence" value="ECO:0007669"/>
    <property type="project" value="TreeGrafter"/>
</dbReference>
<keyword evidence="1 4" id="KW-0728">SH3 domain</keyword>
<feature type="region of interest" description="Disordered" evidence="6">
    <location>
        <begin position="45"/>
        <end position="68"/>
    </location>
</feature>
<keyword evidence="2" id="KW-0597">Phosphoprotein</keyword>
<dbReference type="PRINTS" id="PR00452">
    <property type="entry name" value="SH3DOMAIN"/>
</dbReference>
<feature type="domain" description="SH3" evidence="7">
    <location>
        <begin position="671"/>
        <end position="728"/>
    </location>
</feature>
<feature type="compositionally biased region" description="Basic and acidic residues" evidence="6">
    <location>
        <begin position="522"/>
        <end position="567"/>
    </location>
</feature>
<dbReference type="SUPFAM" id="SSF50044">
    <property type="entry name" value="SH3-domain"/>
    <property type="match status" value="1"/>
</dbReference>
<dbReference type="Pfam" id="PF02218">
    <property type="entry name" value="HS1_rep"/>
    <property type="match status" value="7"/>
</dbReference>
<reference evidence="8 9" key="1">
    <citation type="submission" date="2020-04" db="EMBL/GenBank/DDBJ databases">
        <title>Chromosome-level genome assembly of a cyprinid fish Onychostoma macrolepis by integration of Nanopore Sequencing, Bionano and Hi-C technology.</title>
        <authorList>
            <person name="Wang D."/>
        </authorList>
    </citation>
    <scope>NUCLEOTIDE SEQUENCE [LARGE SCALE GENOMIC DNA]</scope>
    <source>
        <strain evidence="8">SWU-2019</strain>
        <tissue evidence="8">Muscle</tissue>
    </source>
</reference>
<dbReference type="GO" id="GO:0030427">
    <property type="term" value="C:site of polarized growth"/>
    <property type="evidence" value="ECO:0007669"/>
    <property type="project" value="TreeGrafter"/>
</dbReference>
<name>A0A7J6D655_9TELE</name>
<dbReference type="GO" id="GO:0030864">
    <property type="term" value="C:cortical actin cytoskeleton"/>
    <property type="evidence" value="ECO:0007669"/>
    <property type="project" value="TreeGrafter"/>
</dbReference>
<dbReference type="PRINTS" id="PR00499">
    <property type="entry name" value="P67PHOX"/>
</dbReference>
<dbReference type="GO" id="GO:0030833">
    <property type="term" value="P:regulation of actin filament polymerization"/>
    <property type="evidence" value="ECO:0007669"/>
    <property type="project" value="TreeGrafter"/>
</dbReference>